<dbReference type="NCBIfam" id="TIGR03317">
    <property type="entry name" value="ygfZ_signature"/>
    <property type="match status" value="1"/>
</dbReference>
<reference evidence="3" key="1">
    <citation type="submission" date="2017-05" db="EMBL/GenBank/DDBJ databases">
        <authorList>
            <person name="Sung H."/>
        </authorList>
    </citation>
    <scope>NUCLEOTIDE SEQUENCE [LARGE SCALE GENOMIC DNA]</scope>
    <source>
        <strain evidence="3">AMac2203</strain>
    </source>
</reference>
<name>A0A1Y0CYY7_9GAMM</name>
<dbReference type="KEGG" id="ocm:CBP12_08015"/>
<dbReference type="OrthoDB" id="9796287at2"/>
<accession>A0A1Y0CYY7</accession>
<keyword evidence="3" id="KW-1185">Reference proteome</keyword>
<feature type="domain" description="tRNA-modifying protein YgfZ-like beta-barrel" evidence="1">
    <location>
        <begin position="218"/>
        <end position="283"/>
    </location>
</feature>
<dbReference type="Pfam" id="PF21130">
    <property type="entry name" value="YgfZ_barrel"/>
    <property type="match status" value="1"/>
</dbReference>
<dbReference type="GO" id="GO:0016226">
    <property type="term" value="P:iron-sulfur cluster assembly"/>
    <property type="evidence" value="ECO:0007669"/>
    <property type="project" value="TreeGrafter"/>
</dbReference>
<dbReference type="PANTHER" id="PTHR22602:SF0">
    <property type="entry name" value="TRANSFERASE CAF17, MITOCHONDRIAL-RELATED"/>
    <property type="match status" value="1"/>
</dbReference>
<organism evidence="2 3">
    <name type="scientific">Oceanisphaera avium</name>
    <dbReference type="NCBI Taxonomy" id="1903694"/>
    <lineage>
        <taxon>Bacteria</taxon>
        <taxon>Pseudomonadati</taxon>
        <taxon>Pseudomonadota</taxon>
        <taxon>Gammaproteobacteria</taxon>
        <taxon>Aeromonadales</taxon>
        <taxon>Aeromonadaceae</taxon>
        <taxon>Oceanisphaera</taxon>
    </lineage>
</organism>
<dbReference type="EMBL" id="CP021376">
    <property type="protein sequence ID" value="ART80096.1"/>
    <property type="molecule type" value="Genomic_DNA"/>
</dbReference>
<dbReference type="Gene3D" id="3.30.70.1400">
    <property type="entry name" value="Aminomethyltransferase beta-barrel domains"/>
    <property type="match status" value="1"/>
</dbReference>
<sequence length="300" mass="32987">MLTLSSSPTLYPLSDRGVISLTGDDRTKYLQGQVTCDVALLNSGEATLGGHCDSKGRLWGSFWLANLREELLLITNASLLERQLPELKKFAVFAKTEVVDATLQWQVYGLAGEGLSYWLDQQVTGDNLWQGGVVIPVAAEHALLVLPKDSPAPELPIGSEQAWRGLMIQAGIPELHAEHQGEYIPQMLNLQALDGISFTKGCYMGQETVARAKYRGANKKVMYILSGTASAPISVNQDLELQLGENWRRAGTVLNVYQDGEQCLITSVLNKDLEADTVFRIKGQDDSRFSLQTLPYSLTE</sequence>
<dbReference type="InterPro" id="IPR017703">
    <property type="entry name" value="YgfZ/GCV_T_CS"/>
</dbReference>
<evidence type="ECO:0000313" key="3">
    <source>
        <dbReference type="Proteomes" id="UP000243793"/>
    </source>
</evidence>
<dbReference type="InterPro" id="IPR045179">
    <property type="entry name" value="YgfZ/GcvT"/>
</dbReference>
<dbReference type="AlphaFoldDB" id="A0A1Y0CYY7"/>
<dbReference type="SUPFAM" id="SSF101790">
    <property type="entry name" value="Aminomethyltransferase beta-barrel domain"/>
    <property type="match status" value="1"/>
</dbReference>
<evidence type="ECO:0000313" key="2">
    <source>
        <dbReference type="EMBL" id="ART80096.1"/>
    </source>
</evidence>
<dbReference type="RefSeq" id="WP_086963965.1">
    <property type="nucleotide sequence ID" value="NZ_CP021376.1"/>
</dbReference>
<evidence type="ECO:0000259" key="1">
    <source>
        <dbReference type="Pfam" id="PF21130"/>
    </source>
</evidence>
<dbReference type="Gene3D" id="2.40.30.160">
    <property type="match status" value="1"/>
</dbReference>
<protein>
    <submittedName>
        <fullName evidence="2">Folate-binding Fe/S cluster repair protein</fullName>
    </submittedName>
</protein>
<proteinExistence type="predicted"/>
<dbReference type="Proteomes" id="UP000243793">
    <property type="component" value="Chromosome"/>
</dbReference>
<dbReference type="InterPro" id="IPR048451">
    <property type="entry name" value="YgfZ_barrel"/>
</dbReference>
<dbReference type="PANTHER" id="PTHR22602">
    <property type="entry name" value="TRANSFERASE CAF17, MITOCHONDRIAL-RELATED"/>
    <property type="match status" value="1"/>
</dbReference>
<dbReference type="SUPFAM" id="SSF103025">
    <property type="entry name" value="Folate-binding domain"/>
    <property type="match status" value="1"/>
</dbReference>
<gene>
    <name evidence="2" type="ORF">CBP12_08015</name>
</gene>
<dbReference type="InterPro" id="IPR029043">
    <property type="entry name" value="GcvT/YgfZ_C"/>
</dbReference>